<feature type="compositionally biased region" description="Low complexity" evidence="2">
    <location>
        <begin position="386"/>
        <end position="396"/>
    </location>
</feature>
<name>A0ABY3TZ29_9MYCO</name>
<accession>A0ABY3TZ29</accession>
<dbReference type="Proteomes" id="UP001055200">
    <property type="component" value="Chromosome"/>
</dbReference>
<organism evidence="5 6">
    <name type="scientific">Mycolicibacillus parakoreensis</name>
    <dbReference type="NCBI Taxonomy" id="1069221"/>
    <lineage>
        <taxon>Bacteria</taxon>
        <taxon>Bacillati</taxon>
        <taxon>Actinomycetota</taxon>
        <taxon>Actinomycetes</taxon>
        <taxon>Mycobacteriales</taxon>
        <taxon>Mycobacteriaceae</taxon>
        <taxon>Mycolicibacillus</taxon>
    </lineage>
</organism>
<evidence type="ECO:0000256" key="2">
    <source>
        <dbReference type="SAM" id="MobiDB-lite"/>
    </source>
</evidence>
<feature type="region of interest" description="Disordered" evidence="2">
    <location>
        <begin position="231"/>
        <end position="254"/>
    </location>
</feature>
<evidence type="ECO:0000259" key="4">
    <source>
        <dbReference type="Pfam" id="PF18878"/>
    </source>
</evidence>
<protein>
    <submittedName>
        <fullName evidence="5">PPE family protein</fullName>
    </submittedName>
</protein>
<evidence type="ECO:0000313" key="6">
    <source>
        <dbReference type="Proteomes" id="UP001055200"/>
    </source>
</evidence>
<sequence>MTAPLPPVWIAAPPEVHSTLLNFGGTPVGIEIAATSWKDLMAQYGAAVAELEGILAEVQGAYQGPSAERFVATHQPYLVWLSTAAAKAGLASTAHDEIAAAYTGAVAAMPTMGELVSNHVIHGVLVSTNFFGCNTVPIGMNEADYVRMWILAADVMTGWDTASTAAADSIPLTPPSPILVIPGVAEGGDIAATAAGFSTQAEGEIAGSALTAADLMGTKLGVGKAVSGPASLADGASPDAAARGASRDGGPEQNLDLDTMAPGMLQQFASMVPSAAQGALSALQGGGPQQLLSSAPQLLSSAPQTLGQLLTGFTGSGLDGQLGRPADVMPLGFPGTTAMKGMNPAGLTNLAGGVFDSGPSRPVLPSTWGSAPTTAAQTETASLSRGPAAAAGLTGASAGGSGGGGAMMGSGARRRNDASSRAVTAYADDGGEDESETEPDVRGLTH</sequence>
<dbReference type="RefSeq" id="WP_240171214.1">
    <property type="nucleotide sequence ID" value="NZ_CP092365.1"/>
</dbReference>
<evidence type="ECO:0000259" key="3">
    <source>
        <dbReference type="Pfam" id="PF00823"/>
    </source>
</evidence>
<dbReference type="InterPro" id="IPR038332">
    <property type="entry name" value="PPE_sf"/>
</dbReference>
<proteinExistence type="inferred from homology"/>
<feature type="domain" description="PPE-PPW subfamily C-terminal" evidence="4">
    <location>
        <begin position="329"/>
        <end position="368"/>
    </location>
</feature>
<feature type="domain" description="PPE" evidence="3">
    <location>
        <begin position="9"/>
        <end position="170"/>
    </location>
</feature>
<reference evidence="5" key="1">
    <citation type="submission" date="2022-08" db="EMBL/GenBank/DDBJ databases">
        <title>Complete genome sequence of 14 non-tuberculosis mycobacteria type-strains.</title>
        <authorList>
            <person name="Igarashi Y."/>
            <person name="Osugi A."/>
            <person name="Mitarai S."/>
        </authorList>
    </citation>
    <scope>NUCLEOTIDE SEQUENCE</scope>
    <source>
        <strain evidence="5">DSM 45575</strain>
    </source>
</reference>
<gene>
    <name evidence="5" type="ORF">MIU77_00750</name>
</gene>
<dbReference type="PANTHER" id="PTHR46766:SF1">
    <property type="entry name" value="GLUTAMINE-RICH PROTEIN 2"/>
    <property type="match status" value="1"/>
</dbReference>
<dbReference type="EMBL" id="CP092365">
    <property type="protein sequence ID" value="ULN52955.1"/>
    <property type="molecule type" value="Genomic_DNA"/>
</dbReference>
<comment type="similarity">
    <text evidence="1">Belongs to the mycobacterial PPE family.</text>
</comment>
<dbReference type="PANTHER" id="PTHR46766">
    <property type="entry name" value="GLUTAMINE-RICH PROTEIN 2"/>
    <property type="match status" value="1"/>
</dbReference>
<dbReference type="InterPro" id="IPR000030">
    <property type="entry name" value="PPE_dom"/>
</dbReference>
<evidence type="ECO:0000256" key="1">
    <source>
        <dbReference type="ARBA" id="ARBA00010652"/>
    </source>
</evidence>
<feature type="compositionally biased region" description="Gly residues" evidence="2">
    <location>
        <begin position="397"/>
        <end position="408"/>
    </location>
</feature>
<evidence type="ECO:0000313" key="5">
    <source>
        <dbReference type="EMBL" id="ULN52955.1"/>
    </source>
</evidence>
<dbReference type="Pfam" id="PF18878">
    <property type="entry name" value="PPE-PPW"/>
    <property type="match status" value="1"/>
</dbReference>
<dbReference type="InterPro" id="IPR043641">
    <property type="entry name" value="PPE-PPW_C"/>
</dbReference>
<feature type="region of interest" description="Disordered" evidence="2">
    <location>
        <begin position="361"/>
        <end position="446"/>
    </location>
</feature>
<feature type="compositionally biased region" description="Acidic residues" evidence="2">
    <location>
        <begin position="429"/>
        <end position="438"/>
    </location>
</feature>
<keyword evidence="6" id="KW-1185">Reference proteome</keyword>
<feature type="compositionally biased region" description="Low complexity" evidence="2">
    <location>
        <begin position="231"/>
        <end position="244"/>
    </location>
</feature>
<dbReference type="Pfam" id="PF00823">
    <property type="entry name" value="PPE"/>
    <property type="match status" value="1"/>
</dbReference>
<feature type="compositionally biased region" description="Polar residues" evidence="2">
    <location>
        <begin position="367"/>
        <end position="383"/>
    </location>
</feature>
<dbReference type="Gene3D" id="1.20.1260.20">
    <property type="entry name" value="PPE superfamily"/>
    <property type="match status" value="1"/>
</dbReference>
<dbReference type="SUPFAM" id="SSF140459">
    <property type="entry name" value="PE/PPE dimer-like"/>
    <property type="match status" value="1"/>
</dbReference>